<dbReference type="RefSeq" id="WP_040047888.1">
    <property type="nucleotide sequence ID" value="NZ_JWIR02000086.1"/>
</dbReference>
<dbReference type="GO" id="GO:0016020">
    <property type="term" value="C:membrane"/>
    <property type="evidence" value="ECO:0007669"/>
    <property type="project" value="GOC"/>
</dbReference>
<dbReference type="OrthoDB" id="9780884at2"/>
<dbReference type="EMBL" id="JWIR02000086">
    <property type="protein sequence ID" value="KKB34378.1"/>
    <property type="molecule type" value="Genomic_DNA"/>
</dbReference>
<dbReference type="GO" id="GO:0009245">
    <property type="term" value="P:lipid A biosynthetic process"/>
    <property type="evidence" value="ECO:0007669"/>
    <property type="project" value="TreeGrafter"/>
</dbReference>
<evidence type="ECO:0000259" key="3">
    <source>
        <dbReference type="Pfam" id="PF00149"/>
    </source>
</evidence>
<evidence type="ECO:0000313" key="4">
    <source>
        <dbReference type="EMBL" id="KKB34378.1"/>
    </source>
</evidence>
<accession>A0A0F5HM82</accession>
<dbReference type="STRING" id="1221996.QY95_03989"/>
<dbReference type="SUPFAM" id="SSF56300">
    <property type="entry name" value="Metallo-dependent phosphatases"/>
    <property type="match status" value="1"/>
</dbReference>
<feature type="domain" description="Calcineurin-like phosphoesterase" evidence="3">
    <location>
        <begin position="49"/>
        <end position="212"/>
    </location>
</feature>
<dbReference type="InterPro" id="IPR051158">
    <property type="entry name" value="Metallophosphoesterase_sf"/>
</dbReference>
<name>A0A0F5HM82_BACTR</name>
<reference evidence="4" key="1">
    <citation type="submission" date="2015-02" db="EMBL/GenBank/DDBJ databases">
        <title>Genome Assembly of Bacillaceae bacterium MTCC 8252.</title>
        <authorList>
            <person name="Verma A."/>
            <person name="Khatri I."/>
            <person name="Mual P."/>
            <person name="Subramanian S."/>
            <person name="Krishnamurthi S."/>
        </authorList>
    </citation>
    <scope>NUCLEOTIDE SEQUENCE [LARGE SCALE GENOMIC DNA]</scope>
    <source>
        <strain evidence="4">MTCC 8252</strain>
    </source>
</reference>
<comment type="caution">
    <text evidence="4">The sequence shown here is derived from an EMBL/GenBank/DDBJ whole genome shotgun (WGS) entry which is preliminary data.</text>
</comment>
<dbReference type="Pfam" id="PF00149">
    <property type="entry name" value="Metallophos"/>
    <property type="match status" value="1"/>
</dbReference>
<proteinExistence type="predicted"/>
<protein>
    <submittedName>
        <fullName evidence="4">Phosphoesterase</fullName>
    </submittedName>
</protein>
<dbReference type="Gene3D" id="3.60.21.10">
    <property type="match status" value="1"/>
</dbReference>
<evidence type="ECO:0000256" key="2">
    <source>
        <dbReference type="ARBA" id="ARBA00022801"/>
    </source>
</evidence>
<sequence>MIWFLLTFLLVIVMSVFLRKAHKNTQKVALNKVDLTAGSFHHPAGPLLNVLHLSDMHIEKLSIAPEQLYKKLADEKIDLIALTGDYLDKRRNIPKLISYLKVLNRLDVPYGMYAVFGNRDYSLKRKHFHTLKEVLEKYGCQTLQNQHVTIHVRGRQVNIIGVDDFHTERSNLKAAFANLKAGYRLVLTHDPNVVLHMEKYEFDYLLSGHFHGGQICWPKPYHLAALGRQMLKMNMIKGLHYYKKRPFYISEGLGQTSVNIRVGSRPEMALHQLSLNKRTKEKTQTAMYELRPIK</sequence>
<keyword evidence="5" id="KW-1185">Reference proteome</keyword>
<dbReference type="AlphaFoldDB" id="A0A0F5HM82"/>
<evidence type="ECO:0000313" key="5">
    <source>
        <dbReference type="Proteomes" id="UP000031563"/>
    </source>
</evidence>
<dbReference type="InterPro" id="IPR004843">
    <property type="entry name" value="Calcineurin-like_PHP"/>
</dbReference>
<dbReference type="InterPro" id="IPR029052">
    <property type="entry name" value="Metallo-depent_PP-like"/>
</dbReference>
<dbReference type="Proteomes" id="UP000031563">
    <property type="component" value="Unassembled WGS sequence"/>
</dbReference>
<dbReference type="PANTHER" id="PTHR31302">
    <property type="entry name" value="TRANSMEMBRANE PROTEIN WITH METALLOPHOSPHOESTERASE DOMAIN-RELATED"/>
    <property type="match status" value="1"/>
</dbReference>
<organism evidence="4 5">
    <name type="scientific">Bacillus thermotolerans</name>
    <name type="common">Quasibacillus thermotolerans</name>
    <dbReference type="NCBI Taxonomy" id="1221996"/>
    <lineage>
        <taxon>Bacteria</taxon>
        <taxon>Bacillati</taxon>
        <taxon>Bacillota</taxon>
        <taxon>Bacilli</taxon>
        <taxon>Bacillales</taxon>
        <taxon>Bacillaceae</taxon>
        <taxon>Bacillus</taxon>
    </lineage>
</organism>
<dbReference type="PANTHER" id="PTHR31302:SF31">
    <property type="entry name" value="PHOSPHODIESTERASE YAEI"/>
    <property type="match status" value="1"/>
</dbReference>
<dbReference type="GO" id="GO:0046872">
    <property type="term" value="F:metal ion binding"/>
    <property type="evidence" value="ECO:0007669"/>
    <property type="project" value="UniProtKB-KW"/>
</dbReference>
<gene>
    <name evidence="4" type="ORF">QY95_03989</name>
</gene>
<dbReference type="GO" id="GO:0008758">
    <property type="term" value="F:UDP-2,3-diacylglucosamine hydrolase activity"/>
    <property type="evidence" value="ECO:0007669"/>
    <property type="project" value="TreeGrafter"/>
</dbReference>
<keyword evidence="2" id="KW-0378">Hydrolase</keyword>
<keyword evidence="1" id="KW-0479">Metal-binding</keyword>
<evidence type="ECO:0000256" key="1">
    <source>
        <dbReference type="ARBA" id="ARBA00022723"/>
    </source>
</evidence>